<name>A0ABN5PPC0_9ACTO</name>
<dbReference type="EMBL" id="CP032514">
    <property type="protein sequence ID" value="AYD90192.1"/>
    <property type="molecule type" value="Genomic_DNA"/>
</dbReference>
<sequence>MVFPGEESASAVIVTDHGAQMLTEIADGAAPTRYSYEIDLQDDQHLELVDDGAVVVDGDGSVTLAAGSAWATDAEGRSVPTWYETDGSTLVQVVDHASAEDVSYPVVADPIWLAPWMIKCLVGIGLAGPQISAIASMGNPASILAAFGRGAFACVVGR</sequence>
<accession>A0ABN5PPC0</accession>
<reference evidence="1 2" key="1">
    <citation type="submission" date="2018-09" db="EMBL/GenBank/DDBJ databases">
        <authorList>
            <person name="Li J."/>
        </authorList>
    </citation>
    <scope>NUCLEOTIDE SEQUENCE [LARGE SCALE GENOMIC DNA]</scope>
    <source>
        <strain evidence="1 2">2129</strain>
    </source>
</reference>
<evidence type="ECO:0000313" key="1">
    <source>
        <dbReference type="EMBL" id="AYD90192.1"/>
    </source>
</evidence>
<keyword evidence="2" id="KW-1185">Reference proteome</keyword>
<protein>
    <submittedName>
        <fullName evidence="1">Uncharacterized protein</fullName>
    </submittedName>
</protein>
<proteinExistence type="predicted"/>
<evidence type="ECO:0000313" key="2">
    <source>
        <dbReference type="Proteomes" id="UP000273001"/>
    </source>
</evidence>
<organism evidence="1 2">
    <name type="scientific">Actinomyces lilanjuaniae</name>
    <dbReference type="NCBI Taxonomy" id="2321394"/>
    <lineage>
        <taxon>Bacteria</taxon>
        <taxon>Bacillati</taxon>
        <taxon>Actinomycetota</taxon>
        <taxon>Actinomycetes</taxon>
        <taxon>Actinomycetales</taxon>
        <taxon>Actinomycetaceae</taxon>
        <taxon>Actinomyces</taxon>
    </lineage>
</organism>
<dbReference type="Proteomes" id="UP000273001">
    <property type="component" value="Chromosome"/>
</dbReference>
<gene>
    <name evidence="1" type="ORF">D5R93_09605</name>
</gene>